<feature type="region of interest" description="Disordered" evidence="1">
    <location>
        <begin position="740"/>
        <end position="898"/>
    </location>
</feature>
<feature type="region of interest" description="Disordered" evidence="1">
    <location>
        <begin position="521"/>
        <end position="558"/>
    </location>
</feature>
<feature type="compositionally biased region" description="Polar residues" evidence="1">
    <location>
        <begin position="217"/>
        <end position="246"/>
    </location>
</feature>
<feature type="region of interest" description="Disordered" evidence="1">
    <location>
        <begin position="420"/>
        <end position="482"/>
    </location>
</feature>
<feature type="region of interest" description="Disordered" evidence="1">
    <location>
        <begin position="217"/>
        <end position="251"/>
    </location>
</feature>
<reference evidence="2 3" key="1">
    <citation type="submission" date="2015-10" db="EMBL/GenBank/DDBJ databases">
        <title>Full genome of DAOMC 229536 Phialocephala scopiformis, a fungal endophyte of spruce producing the potent anti-insectan compound rugulosin.</title>
        <authorList>
            <consortium name="DOE Joint Genome Institute"/>
            <person name="Walker A.K."/>
            <person name="Frasz S.L."/>
            <person name="Seifert K.A."/>
            <person name="Miller J.D."/>
            <person name="Mondo S.J."/>
            <person name="Labutti K."/>
            <person name="Lipzen A."/>
            <person name="Dockter R."/>
            <person name="Kennedy M."/>
            <person name="Grigoriev I.V."/>
            <person name="Spatafora J.W."/>
        </authorList>
    </citation>
    <scope>NUCLEOTIDE SEQUENCE [LARGE SCALE GENOMIC DNA]</scope>
    <source>
        <strain evidence="2 3">CBS 120377</strain>
    </source>
</reference>
<name>A0A194XVI0_MOLSC</name>
<feature type="compositionally biased region" description="Polar residues" evidence="1">
    <location>
        <begin position="466"/>
        <end position="482"/>
    </location>
</feature>
<feature type="compositionally biased region" description="Low complexity" evidence="1">
    <location>
        <begin position="833"/>
        <end position="848"/>
    </location>
</feature>
<organism evidence="2 3">
    <name type="scientific">Mollisia scopiformis</name>
    <name type="common">Conifer needle endophyte fungus</name>
    <name type="synonym">Phialocephala scopiformis</name>
    <dbReference type="NCBI Taxonomy" id="149040"/>
    <lineage>
        <taxon>Eukaryota</taxon>
        <taxon>Fungi</taxon>
        <taxon>Dikarya</taxon>
        <taxon>Ascomycota</taxon>
        <taxon>Pezizomycotina</taxon>
        <taxon>Leotiomycetes</taxon>
        <taxon>Helotiales</taxon>
        <taxon>Mollisiaceae</taxon>
        <taxon>Mollisia</taxon>
    </lineage>
</organism>
<feature type="region of interest" description="Disordered" evidence="1">
    <location>
        <begin position="365"/>
        <end position="388"/>
    </location>
</feature>
<dbReference type="Proteomes" id="UP000070700">
    <property type="component" value="Unassembled WGS sequence"/>
</dbReference>
<dbReference type="GeneID" id="28814990"/>
<feature type="compositionally biased region" description="Polar residues" evidence="1">
    <location>
        <begin position="379"/>
        <end position="388"/>
    </location>
</feature>
<feature type="compositionally biased region" description="Basic and acidic residues" evidence="1">
    <location>
        <begin position="849"/>
        <end position="870"/>
    </location>
</feature>
<evidence type="ECO:0000313" key="2">
    <source>
        <dbReference type="EMBL" id="KUJ24141.1"/>
    </source>
</evidence>
<keyword evidence="3" id="KW-1185">Reference proteome</keyword>
<accession>A0A194XVI0</accession>
<feature type="compositionally biased region" description="Low complexity" evidence="1">
    <location>
        <begin position="58"/>
        <end position="81"/>
    </location>
</feature>
<dbReference type="AlphaFoldDB" id="A0A194XVI0"/>
<dbReference type="InParanoid" id="A0A194XVI0"/>
<feature type="region of interest" description="Disordered" evidence="1">
    <location>
        <begin position="588"/>
        <end position="633"/>
    </location>
</feature>
<dbReference type="RefSeq" id="XP_018078496.1">
    <property type="nucleotide sequence ID" value="XM_018205264.1"/>
</dbReference>
<dbReference type="STRING" id="149040.A0A194XVI0"/>
<proteinExistence type="predicted"/>
<dbReference type="KEGG" id="psco:LY89DRAFT_13428"/>
<dbReference type="OrthoDB" id="5353066at2759"/>
<protein>
    <submittedName>
        <fullName evidence="2">Uncharacterized protein</fullName>
    </submittedName>
</protein>
<evidence type="ECO:0000313" key="3">
    <source>
        <dbReference type="Proteomes" id="UP000070700"/>
    </source>
</evidence>
<sequence length="1124" mass="123046">MDQPPTPGEVSSKNETEVSLNDLAPERGEQQPEGNDPEDPPQLERQITNPFRRRMQIARAEAAAQAAQAAQSTQSASLAASIDTPSNETAVQPPPKAVFKDLRSAHTSITSCNGRTRAETVVNRPELAVQQGASGESSGESSIAHSDIGQPLPLPVPEPTFEEIDLGPRVDMPNTRERHQVENGDIEGQTSLQRRLSMLDSVTSYVRNVFAPVRSATTGHASDQDTLNEYRSAYPSTSSNGLGNNSRQEHGTNHLALDDSFLPEMQFSSSPAITHPRRHGGLSMQFSSSPAITYPRNHGRPNMQFSSPPAITYAERYDGQSMQFSSSPAITHPGRHGGPSMQFSSTPAITRPERYDGPRMQFSSSPTITHPGRQGGHNVASSSTYMSQPEGSTIGEIYRQYEGTGTSPAARNSTVGFTYGNGAPMVDPESLRPPNYLSLPSDIEHDARQSEQSSYGDSQALLDASGTGNLTENSNDPQSALPTFNVEHVHSDNALSVAQSTVPSLTDVNWRNRYSVTPDSRLGRAESLRSQNNRATTEAPPRAVSPTPTEVESDRLPLEREISQELRRVSGISQTSLDDSAYRGYEARYNPGTDAHGNFVPREPVDGSNTDGVSELSDDSESTIDAPYPQTNHPPPPAPDAFYHAPAIPPQWISPSHNIRIPIVRPEIPPRSPRRPGVPFSSVPPVAPAPRQSQNEDDWVTEDGSIWENDSVGINHRVRRIESTITDTSAASASIMSEDRYGSAERITQHPAPMGGTSNYRRRDLTNGNRPILLPTPDQYRVNGFPSNSLRFKPPNAVYQTPAPLRRRHEHPFGSSPPEVLSPTRGGRQTQFPLTTSTLTSDDSGTTSRRPDSRVKRNDSDRNNRLSHTRDWRRRPVSANSTTPRRIAESTGTVRPERPTSYGLMAAFAAGESVPGYNIVNGRVVPDYEQLDGIYGPEPVLHHESQNRRTIRPRVGDVPVGGFDYRGPSAAPKYNRGRDLYTPSQLIELDDMAPRGPHQNRMVSTVSEGPSQRHLSEAPILNTFVDEEMPARVVRDWNIMCLVICAVFPPVLLLFASGLLDFCVDWYTKGSLPKFSSFYKKIALATKSDSTEVETSLTICLQGKVFEGTFLRGFVTEAISTSGI</sequence>
<feature type="region of interest" description="Disordered" evidence="1">
    <location>
        <begin position="1"/>
        <end position="95"/>
    </location>
</feature>
<gene>
    <name evidence="2" type="ORF">LY89DRAFT_13428</name>
</gene>
<dbReference type="EMBL" id="KQ947404">
    <property type="protein sequence ID" value="KUJ24141.1"/>
    <property type="molecule type" value="Genomic_DNA"/>
</dbReference>
<feature type="compositionally biased region" description="Low complexity" evidence="1">
    <location>
        <begin position="675"/>
        <end position="684"/>
    </location>
</feature>
<feature type="region of interest" description="Disordered" evidence="1">
    <location>
        <begin position="666"/>
        <end position="698"/>
    </location>
</feature>
<evidence type="ECO:0000256" key="1">
    <source>
        <dbReference type="SAM" id="MobiDB-lite"/>
    </source>
</evidence>
<feature type="region of interest" description="Disordered" evidence="1">
    <location>
        <begin position="130"/>
        <end position="155"/>
    </location>
</feature>
<feature type="compositionally biased region" description="Polar residues" evidence="1">
    <location>
        <begin position="9"/>
        <end position="19"/>
    </location>
</feature>